<comment type="caution">
    <text evidence="1">The sequence shown here is derived from an EMBL/GenBank/DDBJ whole genome shotgun (WGS) entry which is preliminary data.</text>
</comment>
<evidence type="ECO:0000313" key="2">
    <source>
        <dbReference type="Proteomes" id="UP000253501"/>
    </source>
</evidence>
<reference evidence="1 2" key="1">
    <citation type="submission" date="2018-04" db="EMBL/GenBank/DDBJ databases">
        <title>Cupriavidus necator CR12 genome sequencing and assembly.</title>
        <authorList>
            <person name="Ben Fekih I."/>
            <person name="Mazhar H.S."/>
            <person name="Bello S.K."/>
            <person name="Rensing C."/>
        </authorList>
    </citation>
    <scope>NUCLEOTIDE SEQUENCE [LARGE SCALE GENOMIC DNA]</scope>
    <source>
        <strain evidence="1 2">CR12</strain>
    </source>
</reference>
<name>A0A367P6H1_CUPNE</name>
<dbReference type="EMBL" id="QDHA01000163">
    <property type="protein sequence ID" value="RCJ03412.1"/>
    <property type="molecule type" value="Genomic_DNA"/>
</dbReference>
<dbReference type="Proteomes" id="UP000253501">
    <property type="component" value="Unassembled WGS sequence"/>
</dbReference>
<sequence>MSTTEAVPCLLCTALARRWLDRQDPLHGSRIYRCAACGGRFAVAGDALGAIEQGRWDVAELKAAVRQSIASGILPRIEDTKGSPSVIAVGRQAS</sequence>
<proteinExistence type="predicted"/>
<evidence type="ECO:0000313" key="1">
    <source>
        <dbReference type="EMBL" id="RCJ03412.1"/>
    </source>
</evidence>
<organism evidence="1 2">
    <name type="scientific">Cupriavidus necator</name>
    <name type="common">Alcaligenes eutrophus</name>
    <name type="synonym">Ralstonia eutropha</name>
    <dbReference type="NCBI Taxonomy" id="106590"/>
    <lineage>
        <taxon>Bacteria</taxon>
        <taxon>Pseudomonadati</taxon>
        <taxon>Pseudomonadota</taxon>
        <taxon>Betaproteobacteria</taxon>
        <taxon>Burkholderiales</taxon>
        <taxon>Burkholderiaceae</taxon>
        <taxon>Cupriavidus</taxon>
    </lineage>
</organism>
<protein>
    <submittedName>
        <fullName evidence="1">Uncharacterized protein</fullName>
    </submittedName>
</protein>
<accession>A0A367P6H1</accession>
<gene>
    <name evidence="1" type="ORF">DDK22_37525</name>
</gene>
<dbReference type="AlphaFoldDB" id="A0A367P6H1"/>